<dbReference type="RefSeq" id="XP_022485381.1">
    <property type="nucleotide sequence ID" value="XM_022634757.1"/>
</dbReference>
<sequence length="209" mass="24512">MPRADLQDLYAHLHSSLKTRRQVFYSWFTHPWCMPHEMVCMPYAGLVDIDPHISISFHERNELIQYIEELKYLENTEHEDEDDFMALQIIPLDGLRQSMTKQVFKSTYLISREEPNLEIVGTLFVENSSLRVRNKYSVSLEDEYLGTDPLLWIKQNFEKSKMGFSLWSGKTWQGLPSSPRARITCVKLADKLVVTITRDLGEAEWPDRL</sequence>
<keyword evidence="2" id="KW-1185">Reference proteome</keyword>
<dbReference type="EMBL" id="LXJU01000019">
    <property type="protein sequence ID" value="OGE49930.1"/>
    <property type="molecule type" value="Genomic_DNA"/>
</dbReference>
<organism evidence="1 2">
    <name type="scientific">Penicillium arizonense</name>
    <dbReference type="NCBI Taxonomy" id="1835702"/>
    <lineage>
        <taxon>Eukaryota</taxon>
        <taxon>Fungi</taxon>
        <taxon>Dikarya</taxon>
        <taxon>Ascomycota</taxon>
        <taxon>Pezizomycotina</taxon>
        <taxon>Eurotiomycetes</taxon>
        <taxon>Eurotiomycetidae</taxon>
        <taxon>Eurotiales</taxon>
        <taxon>Aspergillaceae</taxon>
        <taxon>Penicillium</taxon>
    </lineage>
</organism>
<gene>
    <name evidence="1" type="ORF">PENARI_c019G03914</name>
</gene>
<accession>A0A1F5LAA5</accession>
<dbReference type="Proteomes" id="UP000177622">
    <property type="component" value="Unassembled WGS sequence"/>
</dbReference>
<evidence type="ECO:0000313" key="1">
    <source>
        <dbReference type="EMBL" id="OGE49930.1"/>
    </source>
</evidence>
<evidence type="ECO:0000313" key="2">
    <source>
        <dbReference type="Proteomes" id="UP000177622"/>
    </source>
</evidence>
<proteinExistence type="predicted"/>
<dbReference type="AlphaFoldDB" id="A0A1F5LAA5"/>
<protein>
    <submittedName>
        <fullName evidence="1">Uncharacterized protein</fullName>
    </submittedName>
</protein>
<dbReference type="GeneID" id="34579491"/>
<name>A0A1F5LAA5_PENAI</name>
<reference evidence="1 2" key="1">
    <citation type="journal article" date="2016" name="Sci. Rep.">
        <title>Penicillium arizonense, a new, genome sequenced fungal species, reveals a high chemical diversity in secreted metabolites.</title>
        <authorList>
            <person name="Grijseels S."/>
            <person name="Nielsen J.C."/>
            <person name="Randelovic M."/>
            <person name="Nielsen J."/>
            <person name="Nielsen K.F."/>
            <person name="Workman M."/>
            <person name="Frisvad J.C."/>
        </authorList>
    </citation>
    <scope>NUCLEOTIDE SEQUENCE [LARGE SCALE GENOMIC DNA]</scope>
    <source>
        <strain evidence="1 2">CBS 141311</strain>
    </source>
</reference>
<comment type="caution">
    <text evidence="1">The sequence shown here is derived from an EMBL/GenBank/DDBJ whole genome shotgun (WGS) entry which is preliminary data.</text>
</comment>
<dbReference type="OrthoDB" id="4454461at2759"/>